<dbReference type="Proteomes" id="UP001307168">
    <property type="component" value="Unassembled WGS sequence"/>
</dbReference>
<evidence type="ECO:0000313" key="1">
    <source>
        <dbReference type="EMBL" id="MEC0276839.1"/>
    </source>
</evidence>
<gene>
    <name evidence="1" type="ORF">P4706_28015</name>
</gene>
<proteinExistence type="predicted"/>
<accession>A0AAW9NGI8</accession>
<organism evidence="1 2">
    <name type="scientific">Peribacillus castrilensis</name>
    <dbReference type="NCBI Taxonomy" id="2897690"/>
    <lineage>
        <taxon>Bacteria</taxon>
        <taxon>Bacillati</taxon>
        <taxon>Bacillota</taxon>
        <taxon>Bacilli</taxon>
        <taxon>Bacillales</taxon>
        <taxon>Bacillaceae</taxon>
        <taxon>Peribacillus</taxon>
    </lineage>
</organism>
<dbReference type="RefSeq" id="WP_367408380.1">
    <property type="nucleotide sequence ID" value="NZ_JARNBH010000042.1"/>
</dbReference>
<sequence length="59" mass="6699">MNRCKNIQVQFAEGELVIRIALDETVERSQSGKVNILGTTRGFLKLDNQHALNLVMTKR</sequence>
<keyword evidence="2" id="KW-1185">Reference proteome</keyword>
<dbReference type="AlphaFoldDB" id="A0AAW9NGI8"/>
<evidence type="ECO:0000313" key="2">
    <source>
        <dbReference type="Proteomes" id="UP001307168"/>
    </source>
</evidence>
<reference evidence="1 2" key="1">
    <citation type="submission" date="2023-03" db="EMBL/GenBank/DDBJ databases">
        <title>Bacillus Genome Sequencing.</title>
        <authorList>
            <person name="Dunlap C."/>
        </authorList>
    </citation>
    <scope>NUCLEOTIDE SEQUENCE [LARGE SCALE GENOMIC DNA]</scope>
    <source>
        <strain evidence="1 2">B-41290</strain>
    </source>
</reference>
<comment type="caution">
    <text evidence="1">The sequence shown here is derived from an EMBL/GenBank/DDBJ whole genome shotgun (WGS) entry which is preliminary data.</text>
</comment>
<name>A0AAW9NGI8_9BACI</name>
<protein>
    <submittedName>
        <fullName evidence="1">Uncharacterized protein</fullName>
    </submittedName>
</protein>
<dbReference type="EMBL" id="JARNBH010000042">
    <property type="protein sequence ID" value="MEC0276839.1"/>
    <property type="molecule type" value="Genomic_DNA"/>
</dbReference>